<keyword evidence="2" id="KW-1185">Reference proteome</keyword>
<proteinExistence type="predicted"/>
<protein>
    <submittedName>
        <fullName evidence="1">Uncharacterized protein</fullName>
    </submittedName>
</protein>
<comment type="caution">
    <text evidence="1">The sequence shown here is derived from an EMBL/GenBank/DDBJ whole genome shotgun (WGS) entry which is preliminary data.</text>
</comment>
<organism evidence="1 2">
    <name type="scientific">Portunus trituberculatus</name>
    <name type="common">Swimming crab</name>
    <name type="synonym">Neptunus trituberculatus</name>
    <dbReference type="NCBI Taxonomy" id="210409"/>
    <lineage>
        <taxon>Eukaryota</taxon>
        <taxon>Metazoa</taxon>
        <taxon>Ecdysozoa</taxon>
        <taxon>Arthropoda</taxon>
        <taxon>Crustacea</taxon>
        <taxon>Multicrustacea</taxon>
        <taxon>Malacostraca</taxon>
        <taxon>Eumalacostraca</taxon>
        <taxon>Eucarida</taxon>
        <taxon>Decapoda</taxon>
        <taxon>Pleocyemata</taxon>
        <taxon>Brachyura</taxon>
        <taxon>Eubrachyura</taxon>
        <taxon>Portunoidea</taxon>
        <taxon>Portunidae</taxon>
        <taxon>Portuninae</taxon>
        <taxon>Portunus</taxon>
    </lineage>
</organism>
<dbReference type="AlphaFoldDB" id="A0A5B7IYU3"/>
<dbReference type="Proteomes" id="UP000324222">
    <property type="component" value="Unassembled WGS sequence"/>
</dbReference>
<accession>A0A5B7IYU3</accession>
<evidence type="ECO:0000313" key="2">
    <source>
        <dbReference type="Proteomes" id="UP000324222"/>
    </source>
</evidence>
<name>A0A5B7IYU3_PORTR</name>
<reference evidence="1 2" key="1">
    <citation type="submission" date="2019-05" db="EMBL/GenBank/DDBJ databases">
        <title>Another draft genome of Portunus trituberculatus and its Hox gene families provides insights of decapod evolution.</title>
        <authorList>
            <person name="Jeong J.-H."/>
            <person name="Song I."/>
            <person name="Kim S."/>
            <person name="Choi T."/>
            <person name="Kim D."/>
            <person name="Ryu S."/>
            <person name="Kim W."/>
        </authorList>
    </citation>
    <scope>NUCLEOTIDE SEQUENCE [LARGE SCALE GENOMIC DNA]</scope>
    <source>
        <tissue evidence="1">Muscle</tissue>
    </source>
</reference>
<dbReference type="EMBL" id="VSRR010074618">
    <property type="protein sequence ID" value="MPC87479.1"/>
    <property type="molecule type" value="Genomic_DNA"/>
</dbReference>
<sequence length="155" mass="16815">MMAEFGVPEICVGMTEASTTRNLSVPITLEAETQLSHNHKSLIDTKHSQHQTHLTDQCKVKIHHSLRIIGLAKAGSAEGMVTSDAPNAHYTVDILLVPGSCILPWTGSCCTPNSLNTFLVARQMSRCPKALEGLCAQQTHAKLESCGRERVKALL</sequence>
<gene>
    <name evidence="1" type="ORF">E2C01_082342</name>
</gene>
<evidence type="ECO:0000313" key="1">
    <source>
        <dbReference type="EMBL" id="MPC87479.1"/>
    </source>
</evidence>